<keyword evidence="2" id="KW-0067">ATP-binding</keyword>
<dbReference type="PROSITE" id="PS00211">
    <property type="entry name" value="ABC_TRANSPORTER_1"/>
    <property type="match status" value="1"/>
</dbReference>
<evidence type="ECO:0000256" key="2">
    <source>
        <dbReference type="ARBA" id="ARBA00022840"/>
    </source>
</evidence>
<feature type="non-terminal residue" evidence="4">
    <location>
        <position position="1"/>
    </location>
</feature>
<dbReference type="InterPro" id="IPR003439">
    <property type="entry name" value="ABC_transporter-like_ATP-bd"/>
</dbReference>
<organism evidence="4 5">
    <name type="scientific">Ranatra chinensis</name>
    <dbReference type="NCBI Taxonomy" id="642074"/>
    <lineage>
        <taxon>Eukaryota</taxon>
        <taxon>Metazoa</taxon>
        <taxon>Ecdysozoa</taxon>
        <taxon>Arthropoda</taxon>
        <taxon>Hexapoda</taxon>
        <taxon>Insecta</taxon>
        <taxon>Pterygota</taxon>
        <taxon>Neoptera</taxon>
        <taxon>Paraneoptera</taxon>
        <taxon>Hemiptera</taxon>
        <taxon>Heteroptera</taxon>
        <taxon>Panheteroptera</taxon>
        <taxon>Nepomorpha</taxon>
        <taxon>Nepidae</taxon>
        <taxon>Ranatrinae</taxon>
        <taxon>Ranatra</taxon>
    </lineage>
</organism>
<evidence type="ECO:0000313" key="5">
    <source>
        <dbReference type="Proteomes" id="UP001558652"/>
    </source>
</evidence>
<evidence type="ECO:0000256" key="1">
    <source>
        <dbReference type="ARBA" id="ARBA00022741"/>
    </source>
</evidence>
<dbReference type="SMART" id="SM00382">
    <property type="entry name" value="AAA"/>
    <property type="match status" value="1"/>
</dbReference>
<dbReference type="SUPFAM" id="SSF52540">
    <property type="entry name" value="P-loop containing nucleoside triphosphate hydrolases"/>
    <property type="match status" value="1"/>
</dbReference>
<dbReference type="Gene3D" id="3.40.50.300">
    <property type="entry name" value="P-loop containing nucleotide triphosphate hydrolases"/>
    <property type="match status" value="1"/>
</dbReference>
<dbReference type="InterPro" id="IPR003593">
    <property type="entry name" value="AAA+_ATPase"/>
</dbReference>
<dbReference type="EMBL" id="JBFDAA010000007">
    <property type="protein sequence ID" value="KAL1130557.1"/>
    <property type="molecule type" value="Genomic_DNA"/>
</dbReference>
<protein>
    <recommendedName>
        <fullName evidence="3">ABC transporter domain-containing protein</fullName>
    </recommendedName>
</protein>
<dbReference type="PANTHER" id="PTHR43038">
    <property type="entry name" value="ATP-BINDING CASSETTE, SUB-FAMILY H, MEMBER 1"/>
    <property type="match status" value="1"/>
</dbReference>
<dbReference type="GO" id="GO:0005524">
    <property type="term" value="F:ATP binding"/>
    <property type="evidence" value="ECO:0007669"/>
    <property type="project" value="UniProtKB-KW"/>
</dbReference>
<evidence type="ECO:0000313" key="4">
    <source>
        <dbReference type="EMBL" id="KAL1130557.1"/>
    </source>
</evidence>
<accession>A0ABD0YTF6</accession>
<gene>
    <name evidence="4" type="ORF">AAG570_011803</name>
</gene>
<evidence type="ECO:0000259" key="3">
    <source>
        <dbReference type="PROSITE" id="PS50893"/>
    </source>
</evidence>
<reference evidence="4 5" key="1">
    <citation type="submission" date="2024-07" db="EMBL/GenBank/DDBJ databases">
        <title>Chromosome-level genome assembly of the water stick insect Ranatra chinensis (Heteroptera: Nepidae).</title>
        <authorList>
            <person name="Liu X."/>
        </authorList>
    </citation>
    <scope>NUCLEOTIDE SEQUENCE [LARGE SCALE GENOMIC DNA]</scope>
    <source>
        <strain evidence="4">Cailab_2021Rc</strain>
        <tissue evidence="4">Muscle</tissue>
    </source>
</reference>
<dbReference type="AlphaFoldDB" id="A0ABD0YTF6"/>
<feature type="domain" description="ABC transporter" evidence="3">
    <location>
        <begin position="2"/>
        <end position="204"/>
    </location>
</feature>
<dbReference type="PROSITE" id="PS50893">
    <property type="entry name" value="ABC_TRANSPORTER_2"/>
    <property type="match status" value="1"/>
</dbReference>
<dbReference type="Proteomes" id="UP001558652">
    <property type="component" value="Unassembled WGS sequence"/>
</dbReference>
<dbReference type="InterPro" id="IPR027417">
    <property type="entry name" value="P-loop_NTPase"/>
</dbReference>
<dbReference type="CDD" id="cd03230">
    <property type="entry name" value="ABC_DR_subfamily_A"/>
    <property type="match status" value="1"/>
</dbReference>
<dbReference type="PANTHER" id="PTHR43038:SF3">
    <property type="entry name" value="ABC TRANSPORTER G FAMILY MEMBER 20 ISOFORM X1"/>
    <property type="match status" value="1"/>
</dbReference>
<dbReference type="Pfam" id="PF00005">
    <property type="entry name" value="ABC_tran"/>
    <property type="match status" value="1"/>
</dbReference>
<keyword evidence="5" id="KW-1185">Reference proteome</keyword>
<sequence>KISFNHLLYRYALLGPSGCGKTTLLNCCVGIANLDSGTISMETTKRSEIGYMPQNTGLYLLLSVSETFQYYGRIFGMKPEAIKRKHVELTELLQLPKTSRTVETFSGGEQRRVSFAVALLHDPKLLILDEPTVGLDPILSKRLWKHLLDICSEGGKTILITTHYIEEARQAHTVGMMRCGVLLCEDSPSAVMSSQNCDTLENAFLNLSTLQENTDITKPRRFSVGNTHSSPIEKTPLIGSPGLLAELIKNMFFIWRNKS</sequence>
<dbReference type="InterPro" id="IPR017871">
    <property type="entry name" value="ABC_transporter-like_CS"/>
</dbReference>
<name>A0ABD0YTF6_9HEMI</name>
<comment type="caution">
    <text evidence="4">The sequence shown here is derived from an EMBL/GenBank/DDBJ whole genome shotgun (WGS) entry which is preliminary data.</text>
</comment>
<proteinExistence type="predicted"/>
<keyword evidence="1" id="KW-0547">Nucleotide-binding</keyword>